<keyword evidence="11" id="KW-1185">Reference proteome</keyword>
<dbReference type="Pfam" id="PF00205">
    <property type="entry name" value="TPP_enzyme_M"/>
    <property type="match status" value="1"/>
</dbReference>
<evidence type="ECO:0000256" key="6">
    <source>
        <dbReference type="ARBA" id="ARBA00023052"/>
    </source>
</evidence>
<dbReference type="PANTHER" id="PTHR42981">
    <property type="entry name" value="PYRUVATE DEHYDROGENASE [UBIQUINONE]"/>
    <property type="match status" value="1"/>
</dbReference>
<dbReference type="EMBL" id="FNVN01000002">
    <property type="protein sequence ID" value="SEG39376.1"/>
    <property type="molecule type" value="Genomic_DNA"/>
</dbReference>
<name>A0A1H5ZVB6_9EURY</name>
<dbReference type="Gene3D" id="3.40.50.970">
    <property type="match status" value="2"/>
</dbReference>
<dbReference type="SUPFAM" id="SSF52518">
    <property type="entry name" value="Thiamin diphosphate-binding fold (THDP-binding)"/>
    <property type="match status" value="2"/>
</dbReference>
<sequence>MDADTPTGGPDTDVRWYKALSHDELPEGRVKAVSCGGETVAVTRYDGEYAALENDCPHQGGPLGEGSIEAGCLRCPWHGWDFDPLTGETPGPHDDRVGTYPVEEREDGIYVGFPEEGPHERTVSDVIAETLVNWGVRQVWGIVGHSNLGLADALRREADRGNLSYYGVRHEGAGAFAASAYGKLTGRPAACFSIAGPGATNMLTGLWDANVDRSPAIALTGQVDSQVLGTGNFQEIDLEAAYGDVAEFEATVLPDSRHAELATRAAKTAILERGVSHLIFPDEIQTKPAVDVEAGDPEGRIADRDITPPEDALSDAVELLETAERPVVVVGHGARFEMDGIVELAERFDCPVLTTFKAKGQIPDSHPLAAGVLGRSGTPIASHFMNESDLLAVFGASFSNHTGIAEYKPIIHVDYDAMALGKFHGVDVPVWGEIGVTVEELRERLGDDVDAESQREELADRWEIWREEKATRRAGTPERGVNYATAFDAMSRIVPDDAIVPVDVGNNTYAFGRYFEPAGQSVLMSGYLGSIGFAFPAALGAWAATREPESRFSGRPVVSVSSDGGFGQYLSEFTTAVKYGMDLTHVLLNDDELGKISKEQRTGGWDVWQTDLVNPDFAAFAENCGGHGVRVEGEDSLDDALEEAIDYDGPALVEILTDSDPV</sequence>
<keyword evidence="4" id="KW-0408">Iron</keyword>
<organism evidence="10 11">
    <name type="scientific">Halobellus limi</name>
    <dbReference type="NCBI Taxonomy" id="699433"/>
    <lineage>
        <taxon>Archaea</taxon>
        <taxon>Methanobacteriati</taxon>
        <taxon>Methanobacteriota</taxon>
        <taxon>Stenosarchaea group</taxon>
        <taxon>Halobacteria</taxon>
        <taxon>Halobacteriales</taxon>
        <taxon>Haloferacaceae</taxon>
        <taxon>Halobellus</taxon>
    </lineage>
</organism>
<protein>
    <submittedName>
        <fullName evidence="10">Acetolactate synthase large subunit</fullName>
    </submittedName>
    <submittedName>
        <fullName evidence="9">Thiamine pyrophosphate-binding protein</fullName>
    </submittedName>
</protein>
<dbReference type="Proteomes" id="UP000236740">
    <property type="component" value="Unassembled WGS sequence"/>
</dbReference>
<keyword evidence="5" id="KW-0411">Iron-sulfur</keyword>
<evidence type="ECO:0000256" key="2">
    <source>
        <dbReference type="ARBA" id="ARBA00022714"/>
    </source>
</evidence>
<evidence type="ECO:0000313" key="10">
    <source>
        <dbReference type="EMBL" id="SEG39376.1"/>
    </source>
</evidence>
<dbReference type="InterPro" id="IPR017941">
    <property type="entry name" value="Rieske_2Fe-2S"/>
</dbReference>
<comment type="similarity">
    <text evidence="1 7">Belongs to the TPP enzyme family.</text>
</comment>
<evidence type="ECO:0000256" key="5">
    <source>
        <dbReference type="ARBA" id="ARBA00023014"/>
    </source>
</evidence>
<dbReference type="InterPro" id="IPR012001">
    <property type="entry name" value="Thiamin_PyroP_enz_TPP-bd_dom"/>
</dbReference>
<dbReference type="EMBL" id="CP031311">
    <property type="protein sequence ID" value="QCC47956.1"/>
    <property type="molecule type" value="Genomic_DNA"/>
</dbReference>
<dbReference type="GO" id="GO:0030976">
    <property type="term" value="F:thiamine pyrophosphate binding"/>
    <property type="evidence" value="ECO:0007669"/>
    <property type="project" value="InterPro"/>
</dbReference>
<dbReference type="AlphaFoldDB" id="A0A1H5ZVB6"/>
<proteinExistence type="inferred from homology"/>
<dbReference type="PROSITE" id="PS51296">
    <property type="entry name" value="RIESKE"/>
    <property type="match status" value="1"/>
</dbReference>
<dbReference type="SUPFAM" id="SSF50022">
    <property type="entry name" value="ISP domain"/>
    <property type="match status" value="1"/>
</dbReference>
<dbReference type="GeneID" id="39858415"/>
<keyword evidence="3" id="KW-0479">Metal-binding</keyword>
<dbReference type="InterPro" id="IPR011766">
    <property type="entry name" value="TPP_enzyme_TPP-bd"/>
</dbReference>
<dbReference type="InterPro" id="IPR047211">
    <property type="entry name" value="POXB-like"/>
</dbReference>
<dbReference type="InterPro" id="IPR029061">
    <property type="entry name" value="THDP-binding"/>
</dbReference>
<dbReference type="Pfam" id="PF02775">
    <property type="entry name" value="TPP_enzyme_C"/>
    <property type="match status" value="1"/>
</dbReference>
<dbReference type="GO" id="GO:0051537">
    <property type="term" value="F:2 iron, 2 sulfur cluster binding"/>
    <property type="evidence" value="ECO:0007669"/>
    <property type="project" value="UniProtKB-KW"/>
</dbReference>
<dbReference type="InterPro" id="IPR012000">
    <property type="entry name" value="Thiamin_PyroP_enz_cen_dom"/>
</dbReference>
<dbReference type="CDD" id="cd03467">
    <property type="entry name" value="Rieske"/>
    <property type="match status" value="1"/>
</dbReference>
<dbReference type="PANTHER" id="PTHR42981:SF2">
    <property type="entry name" value="PYRUVATE DEHYDROGENASE [UBIQUINONE]"/>
    <property type="match status" value="1"/>
</dbReference>
<dbReference type="InterPro" id="IPR029035">
    <property type="entry name" value="DHS-like_NAD/FAD-binding_dom"/>
</dbReference>
<dbReference type="Pfam" id="PF02776">
    <property type="entry name" value="TPP_enzyme_N"/>
    <property type="match status" value="1"/>
</dbReference>
<evidence type="ECO:0000313" key="11">
    <source>
        <dbReference type="Proteomes" id="UP000236740"/>
    </source>
</evidence>
<evidence type="ECO:0000256" key="4">
    <source>
        <dbReference type="ARBA" id="ARBA00023004"/>
    </source>
</evidence>
<gene>
    <name evidence="9" type="ORF">DV707_09950</name>
    <name evidence="10" type="ORF">SAMN04488133_2163</name>
</gene>
<keyword evidence="6 7" id="KW-0786">Thiamine pyrophosphate</keyword>
<dbReference type="OrthoDB" id="6837at2157"/>
<dbReference type="InterPro" id="IPR047210">
    <property type="entry name" value="TPP_PYR_POXB-like"/>
</dbReference>
<evidence type="ECO:0000313" key="9">
    <source>
        <dbReference type="EMBL" id="QCC47956.1"/>
    </source>
</evidence>
<dbReference type="KEGG" id="hlm:DV707_09950"/>
<evidence type="ECO:0000256" key="1">
    <source>
        <dbReference type="ARBA" id="ARBA00007812"/>
    </source>
</evidence>
<reference evidence="9 12" key="2">
    <citation type="journal article" date="2019" name="Nat. Commun.">
        <title>A new type of DNA phosphorothioation-based antiviral system in archaea.</title>
        <authorList>
            <person name="Xiong L."/>
            <person name="Liu S."/>
            <person name="Chen S."/>
            <person name="Xiao Y."/>
            <person name="Zhu B."/>
            <person name="Gao Y."/>
            <person name="Zhang Y."/>
            <person name="Chen B."/>
            <person name="Luo J."/>
            <person name="Deng Z."/>
            <person name="Chen X."/>
            <person name="Wang L."/>
            <person name="Chen S."/>
        </authorList>
    </citation>
    <scope>NUCLEOTIDE SEQUENCE [LARGE SCALE GENOMIC DNA]</scope>
    <source>
        <strain evidence="9 12">CGMCC 1.10331</strain>
    </source>
</reference>
<dbReference type="Pfam" id="PF00355">
    <property type="entry name" value="Rieske"/>
    <property type="match status" value="1"/>
</dbReference>
<reference evidence="10 11" key="1">
    <citation type="submission" date="2016-10" db="EMBL/GenBank/DDBJ databases">
        <authorList>
            <person name="de Groot N.N."/>
        </authorList>
    </citation>
    <scope>NUCLEOTIDE SEQUENCE [LARGE SCALE GENOMIC DNA]</scope>
    <source>
        <strain evidence="10 11">CGMCC 1.10331</strain>
    </source>
</reference>
<evidence type="ECO:0000259" key="8">
    <source>
        <dbReference type="PROSITE" id="PS51296"/>
    </source>
</evidence>
<dbReference type="GO" id="GO:0006082">
    <property type="term" value="P:organic acid metabolic process"/>
    <property type="evidence" value="ECO:0007669"/>
    <property type="project" value="UniProtKB-ARBA"/>
</dbReference>
<keyword evidence="2" id="KW-0001">2Fe-2S</keyword>
<accession>A0A1H5ZVB6</accession>
<dbReference type="Proteomes" id="UP000296733">
    <property type="component" value="Chromosome"/>
</dbReference>
<dbReference type="Gene3D" id="2.102.10.10">
    <property type="entry name" value="Rieske [2Fe-2S] iron-sulphur domain"/>
    <property type="match status" value="1"/>
</dbReference>
<dbReference type="GO" id="GO:0003824">
    <property type="term" value="F:catalytic activity"/>
    <property type="evidence" value="ECO:0007669"/>
    <property type="project" value="InterPro"/>
</dbReference>
<feature type="domain" description="Rieske" evidence="8">
    <location>
        <begin position="16"/>
        <end position="111"/>
    </location>
</feature>
<evidence type="ECO:0000256" key="3">
    <source>
        <dbReference type="ARBA" id="ARBA00022723"/>
    </source>
</evidence>
<dbReference type="GO" id="GO:0044272">
    <property type="term" value="P:sulfur compound biosynthetic process"/>
    <property type="evidence" value="ECO:0007669"/>
    <property type="project" value="UniProtKB-ARBA"/>
</dbReference>
<dbReference type="Gene3D" id="3.40.50.1220">
    <property type="entry name" value="TPP-binding domain"/>
    <property type="match status" value="1"/>
</dbReference>
<evidence type="ECO:0000256" key="7">
    <source>
        <dbReference type="RuleBase" id="RU362132"/>
    </source>
</evidence>
<dbReference type="SUPFAM" id="SSF52467">
    <property type="entry name" value="DHS-like NAD/FAD-binding domain"/>
    <property type="match status" value="1"/>
</dbReference>
<dbReference type="InterPro" id="IPR036922">
    <property type="entry name" value="Rieske_2Fe-2S_sf"/>
</dbReference>
<dbReference type="RefSeq" id="WP_103991844.1">
    <property type="nucleotide sequence ID" value="NZ_CP031311.1"/>
</dbReference>
<evidence type="ECO:0000313" key="12">
    <source>
        <dbReference type="Proteomes" id="UP000296733"/>
    </source>
</evidence>
<dbReference type="CDD" id="cd07039">
    <property type="entry name" value="TPP_PYR_POX"/>
    <property type="match status" value="1"/>
</dbReference>
<dbReference type="GO" id="GO:0000287">
    <property type="term" value="F:magnesium ion binding"/>
    <property type="evidence" value="ECO:0007669"/>
    <property type="project" value="InterPro"/>
</dbReference>